<dbReference type="InterPro" id="IPR004105">
    <property type="entry name" value="CheA-like_dim"/>
</dbReference>
<accession>A0A7S7NNT5</accession>
<dbReference type="InterPro" id="IPR002545">
    <property type="entry name" value="CheW-lke_dom"/>
</dbReference>
<dbReference type="Gene3D" id="2.40.50.180">
    <property type="entry name" value="CheA-289, Domain 4"/>
    <property type="match status" value="1"/>
</dbReference>
<dbReference type="CDD" id="cd00731">
    <property type="entry name" value="CheA_reg"/>
    <property type="match status" value="1"/>
</dbReference>
<dbReference type="AlphaFoldDB" id="A0A7S7NNT5"/>
<feature type="domain" description="CheW-like" evidence="8">
    <location>
        <begin position="402"/>
        <end position="556"/>
    </location>
</feature>
<protein>
    <recommendedName>
        <fullName evidence="2">histidine kinase</fullName>
        <ecNumber evidence="2">2.7.13.3</ecNumber>
    </recommendedName>
</protein>
<dbReference type="Gene3D" id="3.30.565.10">
    <property type="entry name" value="Histidine kinase-like ATPase, C-terminal domain"/>
    <property type="match status" value="1"/>
</dbReference>
<sequence length="749" mass="80943">MEDQEVIKEFLIESSENLSRLDQELVELERNPGEPELLAGVFRTFHTIKGTCGFLGFGRLERVAHQAENILCRLRSFELELTTGLTSLILRAVDAMRLHLGSIEAGGREAETNDDELCRLLEAATDEGKPAGARTPMEGDSAPQRAQSVVADSAIRVDVHHLDKLMNLVGELVLTRNQILQFTSSQEGAALISSSQRLNLITSELQESVMKTRMQPIGVVWNKMPRLVRDVAMACGKRISLEMEGAGTELDKTIIEAIKDPITHIVRNCCDHGIEKPQLRKTRGKPIEGRLTLRAFHEGGQVIIEIADDGGGVDTAAVKAKAIAAGLLRPAQAESLSEREILNLLFEPGLSTARMVTSVSGRGVGMDVVRTNIERIGGAAEVSSRTGAGTTIRLKIPLTLAIIPGLVVALGERRSAPRPERAGPLGGTMHFIIPQVSLIELVRLEGDTARHSIERIRETAVYRLRGNLLPIVYLRTVLGCPAREEDSEVVNIAVLQAGDRQFGLVVDGIRDTQEIVVKPLGKHLKGLTCYAGATIMGDGRVALILDVLGIAQRCGAMVNSSREREHSEQAAETGQEAAGKQAFLLFRSGPFERLAVPLSTVSRLEEFPQSQLERAGNRLAVQYRGRILPLIPLAPILEPGLGDTASGKDPVQAVVFQSGERTLGLLIDGLADIVEDSASMSQASGRRGLLGSAIIGQRFTDLLDLETVLRVGWAEWIGGSTSAAQVELSCLAAAIDSKSRSSELSREKV</sequence>
<dbReference type="InterPro" id="IPR036097">
    <property type="entry name" value="HisK_dim/P_sf"/>
</dbReference>
<dbReference type="PANTHER" id="PTHR43395:SF1">
    <property type="entry name" value="CHEMOTAXIS PROTEIN CHEA"/>
    <property type="match status" value="1"/>
</dbReference>
<keyword evidence="11" id="KW-1185">Reference proteome</keyword>
<evidence type="ECO:0000259" key="7">
    <source>
        <dbReference type="PROSITE" id="PS50109"/>
    </source>
</evidence>
<dbReference type="EC" id="2.7.13.3" evidence="2"/>
<dbReference type="Proteomes" id="UP000593892">
    <property type="component" value="Chromosome"/>
</dbReference>
<dbReference type="SMART" id="SM01231">
    <property type="entry name" value="H-kinase_dim"/>
    <property type="match status" value="1"/>
</dbReference>
<dbReference type="PANTHER" id="PTHR43395">
    <property type="entry name" value="SENSOR HISTIDINE KINASE CHEA"/>
    <property type="match status" value="1"/>
</dbReference>
<dbReference type="InterPro" id="IPR037006">
    <property type="entry name" value="CheA-like_homodim_sf"/>
</dbReference>
<feature type="domain" description="HPt" evidence="9">
    <location>
        <begin position="1"/>
        <end position="103"/>
    </location>
</feature>
<dbReference type="GO" id="GO:0006935">
    <property type="term" value="P:chemotaxis"/>
    <property type="evidence" value="ECO:0007669"/>
    <property type="project" value="InterPro"/>
</dbReference>
<dbReference type="InterPro" id="IPR004358">
    <property type="entry name" value="Sig_transdc_His_kin-like_C"/>
</dbReference>
<dbReference type="EMBL" id="CP063849">
    <property type="protein sequence ID" value="QOY87048.1"/>
    <property type="molecule type" value="Genomic_DNA"/>
</dbReference>
<feature type="modified residue" description="Phosphohistidine" evidence="6">
    <location>
        <position position="46"/>
    </location>
</feature>
<name>A0A7S7NNT5_PALFE</name>
<keyword evidence="4" id="KW-0808">Transferase</keyword>
<reference evidence="10 11" key="1">
    <citation type="submission" date="2020-10" db="EMBL/GenBank/DDBJ databases">
        <title>Complete genome sequence of Paludibaculum fermentans P105T, a facultatively anaerobic acidobacterium capable of dissimilatory Fe(III) reduction.</title>
        <authorList>
            <person name="Dedysh S.N."/>
            <person name="Beletsky A.V."/>
            <person name="Kulichevskaya I.S."/>
            <person name="Mardanov A.V."/>
            <person name="Ravin N.V."/>
        </authorList>
    </citation>
    <scope>NUCLEOTIDE SEQUENCE [LARGE SCALE GENOMIC DNA]</scope>
    <source>
        <strain evidence="10 11">P105</strain>
    </source>
</reference>
<dbReference type="Pfam" id="PF02895">
    <property type="entry name" value="H-kinase_dim"/>
    <property type="match status" value="1"/>
</dbReference>
<keyword evidence="5" id="KW-0418">Kinase</keyword>
<evidence type="ECO:0000259" key="8">
    <source>
        <dbReference type="PROSITE" id="PS50851"/>
    </source>
</evidence>
<dbReference type="PROSITE" id="PS50851">
    <property type="entry name" value="CHEW"/>
    <property type="match status" value="2"/>
</dbReference>
<dbReference type="GO" id="GO:0005737">
    <property type="term" value="C:cytoplasm"/>
    <property type="evidence" value="ECO:0007669"/>
    <property type="project" value="InterPro"/>
</dbReference>
<dbReference type="SMART" id="SM00073">
    <property type="entry name" value="HPT"/>
    <property type="match status" value="1"/>
</dbReference>
<evidence type="ECO:0000256" key="4">
    <source>
        <dbReference type="ARBA" id="ARBA00022679"/>
    </source>
</evidence>
<evidence type="ECO:0000313" key="11">
    <source>
        <dbReference type="Proteomes" id="UP000593892"/>
    </source>
</evidence>
<evidence type="ECO:0000256" key="6">
    <source>
        <dbReference type="PROSITE-ProRule" id="PRU00110"/>
    </source>
</evidence>
<dbReference type="PRINTS" id="PR00344">
    <property type="entry name" value="BCTRLSENSOR"/>
</dbReference>
<dbReference type="KEGG" id="pfer:IRI77_30420"/>
<dbReference type="SUPFAM" id="SSF55874">
    <property type="entry name" value="ATPase domain of HSP90 chaperone/DNA topoisomerase II/histidine kinase"/>
    <property type="match status" value="1"/>
</dbReference>
<dbReference type="SUPFAM" id="SSF47226">
    <property type="entry name" value="Histidine-containing phosphotransfer domain, HPT domain"/>
    <property type="match status" value="1"/>
</dbReference>
<evidence type="ECO:0000259" key="9">
    <source>
        <dbReference type="PROSITE" id="PS50894"/>
    </source>
</evidence>
<dbReference type="Gene3D" id="1.10.287.560">
    <property type="entry name" value="Histidine kinase CheA-like, homodimeric domain"/>
    <property type="match status" value="1"/>
</dbReference>
<dbReference type="SMART" id="SM00387">
    <property type="entry name" value="HATPase_c"/>
    <property type="match status" value="1"/>
</dbReference>
<feature type="domain" description="Histidine kinase" evidence="7">
    <location>
        <begin position="191"/>
        <end position="400"/>
    </location>
</feature>
<dbReference type="InterPro" id="IPR005467">
    <property type="entry name" value="His_kinase_dom"/>
</dbReference>
<evidence type="ECO:0000313" key="10">
    <source>
        <dbReference type="EMBL" id="QOY87048.1"/>
    </source>
</evidence>
<dbReference type="RefSeq" id="WP_194448717.1">
    <property type="nucleotide sequence ID" value="NZ_CP063849.1"/>
</dbReference>
<dbReference type="InterPro" id="IPR003594">
    <property type="entry name" value="HATPase_dom"/>
</dbReference>
<gene>
    <name evidence="10" type="ORF">IRI77_30420</name>
</gene>
<dbReference type="PROSITE" id="PS50894">
    <property type="entry name" value="HPT"/>
    <property type="match status" value="1"/>
</dbReference>
<dbReference type="Pfam" id="PF01584">
    <property type="entry name" value="CheW"/>
    <property type="match status" value="2"/>
</dbReference>
<dbReference type="InterPro" id="IPR036641">
    <property type="entry name" value="HPT_dom_sf"/>
</dbReference>
<proteinExistence type="predicted"/>
<dbReference type="FunFam" id="3.30.565.10:FF:000016">
    <property type="entry name" value="Chemotaxis protein CheA, putative"/>
    <property type="match status" value="1"/>
</dbReference>
<dbReference type="SUPFAM" id="SSF47384">
    <property type="entry name" value="Homodimeric domain of signal transducing histidine kinase"/>
    <property type="match status" value="1"/>
</dbReference>
<dbReference type="PROSITE" id="PS50109">
    <property type="entry name" value="HIS_KIN"/>
    <property type="match status" value="1"/>
</dbReference>
<feature type="domain" description="CheW-like" evidence="8">
    <location>
        <begin position="580"/>
        <end position="714"/>
    </location>
</feature>
<dbReference type="InterPro" id="IPR036890">
    <property type="entry name" value="HATPase_C_sf"/>
</dbReference>
<dbReference type="InterPro" id="IPR008207">
    <property type="entry name" value="Sig_transdc_His_kin_Hpt_dom"/>
</dbReference>
<dbReference type="Gene3D" id="1.20.120.160">
    <property type="entry name" value="HPT domain"/>
    <property type="match status" value="1"/>
</dbReference>
<evidence type="ECO:0000256" key="1">
    <source>
        <dbReference type="ARBA" id="ARBA00000085"/>
    </source>
</evidence>
<dbReference type="InterPro" id="IPR051315">
    <property type="entry name" value="Bact_Chemotaxis_CheA"/>
</dbReference>
<dbReference type="Pfam" id="PF01627">
    <property type="entry name" value="Hpt"/>
    <property type="match status" value="1"/>
</dbReference>
<dbReference type="Pfam" id="PF02518">
    <property type="entry name" value="HATPase_c"/>
    <property type="match status" value="1"/>
</dbReference>
<comment type="catalytic activity">
    <reaction evidence="1">
        <text>ATP + protein L-histidine = ADP + protein N-phospho-L-histidine.</text>
        <dbReference type="EC" id="2.7.13.3"/>
    </reaction>
</comment>
<evidence type="ECO:0000256" key="5">
    <source>
        <dbReference type="ARBA" id="ARBA00022777"/>
    </source>
</evidence>
<dbReference type="InterPro" id="IPR036061">
    <property type="entry name" value="CheW-like_dom_sf"/>
</dbReference>
<dbReference type="CDD" id="cd00088">
    <property type="entry name" value="HPT"/>
    <property type="match status" value="1"/>
</dbReference>
<evidence type="ECO:0000256" key="3">
    <source>
        <dbReference type="ARBA" id="ARBA00022553"/>
    </source>
</evidence>
<dbReference type="GO" id="GO:0000155">
    <property type="term" value="F:phosphorelay sensor kinase activity"/>
    <property type="evidence" value="ECO:0007669"/>
    <property type="project" value="InterPro"/>
</dbReference>
<organism evidence="10 11">
    <name type="scientific">Paludibaculum fermentans</name>
    <dbReference type="NCBI Taxonomy" id="1473598"/>
    <lineage>
        <taxon>Bacteria</taxon>
        <taxon>Pseudomonadati</taxon>
        <taxon>Acidobacteriota</taxon>
        <taxon>Terriglobia</taxon>
        <taxon>Bryobacterales</taxon>
        <taxon>Bryobacteraceae</taxon>
        <taxon>Paludibaculum</taxon>
    </lineage>
</organism>
<evidence type="ECO:0000256" key="2">
    <source>
        <dbReference type="ARBA" id="ARBA00012438"/>
    </source>
</evidence>
<keyword evidence="3 6" id="KW-0597">Phosphoprotein</keyword>
<dbReference type="Gene3D" id="2.30.30.40">
    <property type="entry name" value="SH3 Domains"/>
    <property type="match status" value="1"/>
</dbReference>
<dbReference type="SUPFAM" id="SSF50341">
    <property type="entry name" value="CheW-like"/>
    <property type="match status" value="2"/>
</dbReference>
<dbReference type="SMART" id="SM00260">
    <property type="entry name" value="CheW"/>
    <property type="match status" value="2"/>
</dbReference>